<reference evidence="8" key="1">
    <citation type="submission" date="2025-08" db="UniProtKB">
        <authorList>
            <consortium name="Ensembl"/>
        </authorList>
    </citation>
    <scope>IDENTIFICATION</scope>
</reference>
<evidence type="ECO:0000256" key="1">
    <source>
        <dbReference type="ARBA" id="ARBA00004245"/>
    </source>
</evidence>
<organism evidence="8 9">
    <name type="scientific">Oncorhynchus kisutch</name>
    <name type="common">Coho salmon</name>
    <name type="synonym">Salmo kisutch</name>
    <dbReference type="NCBI Taxonomy" id="8019"/>
    <lineage>
        <taxon>Eukaryota</taxon>
        <taxon>Metazoa</taxon>
        <taxon>Chordata</taxon>
        <taxon>Craniata</taxon>
        <taxon>Vertebrata</taxon>
        <taxon>Euteleostomi</taxon>
        <taxon>Actinopterygii</taxon>
        <taxon>Neopterygii</taxon>
        <taxon>Teleostei</taxon>
        <taxon>Protacanthopterygii</taxon>
        <taxon>Salmoniformes</taxon>
        <taxon>Salmonidae</taxon>
        <taxon>Salmoninae</taxon>
        <taxon>Oncorhynchus</taxon>
    </lineage>
</organism>
<keyword evidence="9" id="KW-1185">Reference proteome</keyword>
<feature type="compositionally biased region" description="Polar residues" evidence="6">
    <location>
        <begin position="806"/>
        <end position="833"/>
    </location>
</feature>
<feature type="coiled-coil region" evidence="5">
    <location>
        <begin position="1079"/>
        <end position="1106"/>
    </location>
</feature>
<dbReference type="Proteomes" id="UP000694557">
    <property type="component" value="Unassembled WGS sequence"/>
</dbReference>
<sequence>MRGSILNLKNCIPAGKITTKASTFGKDCENPTMSHRQATELQGASPSLPLPPDHVLNSGAVVFPGAFDQHGCPLVLFPVDSHGSLSDLSKSEVVDFIHYFLCLYNKKQEKESLVSVVADLRQATLNTTRFITETLLLLELHRRTVHTVYIIQPKKKDVLKRLLKLLVPSKSYVALFKRVLLKAVFDLSNYIDRSQLTASLGGYLVYCHRSWVTFVKEIDGFVQEFLSVVQRLPSSISTLQTLSRQPVPSAFTELKAFCYTNEAKFHMLRRELGLDELLRHCECVVEKMRYPEKNSCYQAMVGTALFTNTAFDMLQNYSRITVAVEKIELLWQQAFSKAHLQLQVFQLRNEAQQLTEQIKSLQKEKLQPYRIEISKDARRAELLMSEFEESIYTPAMALVRCSEDVIHTLAEVLPPGDVQTREEWVQDLDRLKENFHAAVELPHQTLRAVSDFYHYYRKANSWYNVVLCENFFQDLLWGVNNDPIPRRRHPLEMHVPVWRQAVGDFLRNNPSPDMEELVQLAHLANVIPDAHLQQTGKRLSQRCMNLCKLLTCPGVVPVKDLQSALQWQYEFLRASHREGPRPYTNLAVGRVPEASLNIPDVMFSHSRTSCSRSDCHTKDNMHSHGSLSNLKHHQAPLGTSPSSAVSGAVSAVGKPPSLSSFDSGFDGAGSGHMETGAGREGWEGPSRVPGTRDSIRPITRQPKIREENISSVSDVEERREDFDFGSMGSTTRASIQIIPKITVDSMHFEIKLKRSATLPHNPWLSLPVEDLENSYTVTITQNPSQSPQLRDVKNPNPSECYHHSDQLSNWSRDQPTQTEVQTNPQSRGAQPSDSILQAQDSFDDSELSAIRDPLSSTITDARDGHNYTAESSPTLLWDTYDFHNPEQDSCERITSSMTEVSLNDWDLKEQEGLRKVEEILDRAAGILEEEENVMVQEQILAVLLKTESTSKPWESWGIEAQMSSSDLKAHGVLGLDDSLASADTDNQSECRSPEATSETVASEHSMGHNGCLTETGLTGLMCPQSSRGELLKELRGLHVLDELIMEENLKIHQLRQAEKQCLDEKPTQSVVSRSMSKERQEFLLELAREKREVEGMENSLDKEMTKECQIKRMSRTRKVVKCSVMERTSKLNLEDRALCDNLISDNRSQQHKVKHLPSLPQHSINLDPNESLSITATACPDYAKTPVSQTCVQSVNGHSPHGDVNISGCGDAMVVDTPSYCDLTDHNSQVLTLPQITSDPNESIEEVGIQSHEGTEKDVRSGEAFQSCTPETTSFICEMCPEHGAFDPGANANTPVPKPRKASVPVNDKGKELKIPTKPIYRTLCPDSDSDPNPRLTLQVALNTHPKPKERNLKPTNSSPNPVLSQDVNKHRSDNNDKPFADQQASLCNDPLDFHEQSTLGGCSMGSTLTLVDSDCVQIEIHCSQKSEDVVTHLGSNSEELSHMSAEVTSGSCEPSGADECRQVDVPDGFQRCGTARRSPANHHIPTRDMTYFKTPIVLDTGSGLMKAGFADQDLPTTIFPNIIGLPKYEEIMNGYLERETYIGHEAQHMRGVLALKYPMKNGIIRNWDEMEKIWHHTFQQLHVEPDDHPVLLTEAAMNPLAIRQRMVELMFECFNVPLTYVAMQAVLALYAAGRTTGVVFDSGDGVSHSVPVFEGYCLPHAVQCCTLAGHDVTMHLKKLLQEQGFCMHTSAEMEIVREMKEKCCRVSQDYESELTCGGSASSAMNYTMPDGQVVHLSTERFRAPEILFKPELIGRDHYGMHESIFKSILSSDIDLRRSFLGNIVLSGGNTLLAGLPERLQSEIRTMVPTDLGECVRVTSPKDRDFSVWSGGAVLANLSSFASAWISQEEYEEYGPQIVFRKCF</sequence>
<dbReference type="InterPro" id="IPR004000">
    <property type="entry name" value="Actin"/>
</dbReference>
<proteinExistence type="inferred from homology"/>
<dbReference type="Gene3D" id="3.90.640.10">
    <property type="entry name" value="Actin, Chain A, domain 4"/>
    <property type="match status" value="1"/>
</dbReference>
<keyword evidence="3" id="KW-0206">Cytoskeleton</keyword>
<dbReference type="PROSITE" id="PS50191">
    <property type="entry name" value="CRAL_TRIO"/>
    <property type="match status" value="1"/>
</dbReference>
<evidence type="ECO:0000259" key="7">
    <source>
        <dbReference type="PROSITE" id="PS50191"/>
    </source>
</evidence>
<reference evidence="8" key="2">
    <citation type="submission" date="2025-09" db="UniProtKB">
        <authorList>
            <consortium name="Ensembl"/>
        </authorList>
    </citation>
    <scope>IDENTIFICATION</scope>
</reference>
<feature type="compositionally biased region" description="Low complexity" evidence="6">
    <location>
        <begin position="638"/>
        <end position="665"/>
    </location>
</feature>
<keyword evidence="5" id="KW-0175">Coiled coil</keyword>
<dbReference type="GO" id="GO:0005856">
    <property type="term" value="C:cytoskeleton"/>
    <property type="evidence" value="ECO:0007669"/>
    <property type="project" value="UniProtKB-SubCell"/>
</dbReference>
<dbReference type="GeneID" id="109900641"/>
<dbReference type="RefSeq" id="XP_020351948.1">
    <property type="nucleotide sequence ID" value="XM_020496359.2"/>
</dbReference>
<feature type="region of interest" description="Disordered" evidence="6">
    <location>
        <begin position="978"/>
        <end position="1007"/>
    </location>
</feature>
<dbReference type="SUPFAM" id="SSF53067">
    <property type="entry name" value="Actin-like ATPase domain"/>
    <property type="match status" value="2"/>
</dbReference>
<dbReference type="KEGG" id="oki:109900641"/>
<name>A0A8C7CEH6_ONCKI</name>
<feature type="compositionally biased region" description="Polar residues" evidence="6">
    <location>
        <begin position="1354"/>
        <end position="1367"/>
    </location>
</feature>
<evidence type="ECO:0000256" key="5">
    <source>
        <dbReference type="SAM" id="Coils"/>
    </source>
</evidence>
<feature type="domain" description="CRAL-TRIO" evidence="7">
    <location>
        <begin position="51"/>
        <end position="208"/>
    </location>
</feature>
<evidence type="ECO:0000256" key="3">
    <source>
        <dbReference type="ARBA" id="ARBA00023212"/>
    </source>
</evidence>
<dbReference type="CDD" id="cd13397">
    <property type="entry name" value="ASKHA_NBD_actin_Arp-T1-3"/>
    <property type="match status" value="1"/>
</dbReference>
<dbReference type="Gene3D" id="3.30.420.40">
    <property type="match status" value="2"/>
</dbReference>
<keyword evidence="3" id="KW-0963">Cytoplasm</keyword>
<dbReference type="Ensembl" id="ENSOKIT00005005031.1">
    <property type="protein sequence ID" value="ENSOKIP00005004738.1"/>
    <property type="gene ID" value="ENSOKIG00005002216.1"/>
</dbReference>
<dbReference type="GeneTree" id="ENSGT00940000166728"/>
<dbReference type="InterPro" id="IPR043129">
    <property type="entry name" value="ATPase_NBD"/>
</dbReference>
<feature type="compositionally biased region" description="Polar residues" evidence="6">
    <location>
        <begin position="981"/>
        <end position="1002"/>
    </location>
</feature>
<feature type="compositionally biased region" description="Basic and acidic residues" evidence="6">
    <location>
        <begin position="1368"/>
        <end position="1380"/>
    </location>
</feature>
<evidence type="ECO:0000256" key="6">
    <source>
        <dbReference type="SAM" id="MobiDB-lite"/>
    </source>
</evidence>
<dbReference type="PRINTS" id="PR00190">
    <property type="entry name" value="ACTIN"/>
</dbReference>
<accession>A0A8C7CEH6</accession>
<gene>
    <name evidence="8" type="primary">LOC109900641</name>
</gene>
<dbReference type="FunFam" id="3.30.420.40:FF:000058">
    <property type="entry name" value="Putative actin-related protein 5"/>
    <property type="match status" value="1"/>
</dbReference>
<feature type="compositionally biased region" description="Polar residues" evidence="6">
    <location>
        <begin position="779"/>
        <end position="788"/>
    </location>
</feature>
<evidence type="ECO:0000313" key="9">
    <source>
        <dbReference type="Proteomes" id="UP000694557"/>
    </source>
</evidence>
<dbReference type="PANTHER" id="PTHR11937">
    <property type="entry name" value="ACTIN"/>
    <property type="match status" value="1"/>
</dbReference>
<evidence type="ECO:0000256" key="2">
    <source>
        <dbReference type="ARBA" id="ARBA00006752"/>
    </source>
</evidence>
<comment type="subcellular location">
    <subcellularLocation>
        <location evidence="1">Cytoplasm</location>
        <location evidence="1">Cytoskeleton</location>
    </subcellularLocation>
</comment>
<evidence type="ECO:0000313" key="8">
    <source>
        <dbReference type="Ensembl" id="ENSOKIP00005004738.1"/>
    </source>
</evidence>
<dbReference type="InterPro" id="IPR001251">
    <property type="entry name" value="CRAL-TRIO_dom"/>
</dbReference>
<protein>
    <submittedName>
        <fullName evidence="8">Si:ch211-241j12.3</fullName>
    </submittedName>
</protein>
<dbReference type="FunFam" id="3.90.640.10:FF:000007">
    <property type="entry name" value="Actin like 7B"/>
    <property type="match status" value="1"/>
</dbReference>
<evidence type="ECO:0000256" key="4">
    <source>
        <dbReference type="RuleBase" id="RU000487"/>
    </source>
</evidence>
<feature type="region of interest" description="Disordered" evidence="6">
    <location>
        <begin position="614"/>
        <end position="695"/>
    </location>
</feature>
<feature type="region of interest" description="Disordered" evidence="6">
    <location>
        <begin position="1288"/>
        <end position="1383"/>
    </location>
</feature>
<dbReference type="SMART" id="SM00268">
    <property type="entry name" value="ACTIN"/>
    <property type="match status" value="1"/>
</dbReference>
<comment type="similarity">
    <text evidence="2 4">Belongs to the actin family.</text>
</comment>
<dbReference type="FunFam" id="3.30.420.40:FF:000050">
    <property type="entry name" value="Actin, alpha skeletal muscle"/>
    <property type="match status" value="1"/>
</dbReference>
<dbReference type="Pfam" id="PF00022">
    <property type="entry name" value="Actin"/>
    <property type="match status" value="1"/>
</dbReference>
<feature type="region of interest" description="Disordered" evidence="6">
    <location>
        <begin position="779"/>
        <end position="833"/>
    </location>
</feature>
<feature type="coiled-coil region" evidence="5">
    <location>
        <begin position="337"/>
        <end position="364"/>
    </location>
</feature>